<keyword evidence="1" id="KW-0496">Mitochondrion</keyword>
<name>G9HRE3_9SPIT</name>
<reference evidence="1" key="1">
    <citation type="journal article" date="2012" name="Genome Biol. Evol.">
        <title>The Oxytricha trifallax Mitochondrial Genome.</title>
        <authorList>
            <person name="Swart E.C."/>
            <person name="Nowacki M."/>
            <person name="Shum J."/>
            <person name="Stiles H."/>
            <person name="Higgins B.P."/>
            <person name="Doak T.G."/>
            <person name="Schotanus K."/>
            <person name="Magrini V.J."/>
            <person name="Minx P."/>
            <person name="Mardis E.R."/>
            <person name="Landweber L.F."/>
        </authorList>
    </citation>
    <scope>NUCLEOTIDE SEQUENCE</scope>
</reference>
<dbReference type="AlphaFoldDB" id="G9HRE3"/>
<geneLocation type="mitochondrion" evidence="1"/>
<gene>
    <name evidence="1" type="primary">rps7</name>
</gene>
<sequence length="371" mass="44641">MTNLKNNNFKKNLSTHANKKLNTDSPNFLFKNYFFFDYTTYTEFFVFADLHLLNKNASTDDFNLIPSFRTDLVRSDLLILEADSTSMLIPFSENSYWNDKVDLNVYLYLKTSSFISFFINSNVDVPTCFKKSKSLSFKTFELPLIKFFNLIMREGKRDKTIRLFLKKILNRFNLWENFPKYQITEHYKKFFISSSFFLNNYRNKVKEDCFIKSKPFLNLFYSLSFFEKNYLQKNFAFSLFSRPKNFETKFSLFFKNSFLKLFLDANPVFAYFIYSVDKNIKKYSRGKSGKYAFVWKYIAPYKRLFLAMRLFSKELKFRTETKLHDRFLNSVLILENDFKNSFIWQSKSFSHNYVFKNFKKTLLVSLKTISK</sequence>
<proteinExistence type="predicted"/>
<accession>G9HRE3</accession>
<organism evidence="1">
    <name type="scientific">Oxytricha trifallax</name>
    <dbReference type="NCBI Taxonomy" id="1172189"/>
    <lineage>
        <taxon>Eukaryota</taxon>
        <taxon>Sar</taxon>
        <taxon>Alveolata</taxon>
        <taxon>Ciliophora</taxon>
        <taxon>Intramacronucleata</taxon>
        <taxon>Spirotrichea</taxon>
        <taxon>Stichotrichia</taxon>
        <taxon>Sporadotrichida</taxon>
        <taxon>Oxytrichidae</taxon>
        <taxon>Oxytrichinae</taxon>
        <taxon>Oxytricha</taxon>
    </lineage>
</organism>
<dbReference type="EMBL" id="JN383843">
    <property type="protein sequence ID" value="AEV66655.1"/>
    <property type="molecule type" value="Genomic_DNA"/>
</dbReference>
<evidence type="ECO:0000313" key="1">
    <source>
        <dbReference type="EMBL" id="AEV66655.1"/>
    </source>
</evidence>
<protein>
    <submittedName>
        <fullName evidence="1">Rps7</fullName>
    </submittedName>
</protein>